<dbReference type="SUPFAM" id="SSF47473">
    <property type="entry name" value="EF-hand"/>
    <property type="match status" value="1"/>
</dbReference>
<evidence type="ECO:0008006" key="4">
    <source>
        <dbReference type="Google" id="ProtNLM"/>
    </source>
</evidence>
<sequence>MIPSATPRSSRQPMVLAALCVAPVLSFVDHAGLAKEMFAAMDQDKDQHLAYFEMSSILTSPPAQAKGINPQQFFDGLDTDGDKKLALHEAHDYFISIMKEQTEVIEANIAAKKEEL</sequence>
<dbReference type="InterPro" id="IPR018247">
    <property type="entry name" value="EF_Hand_1_Ca_BS"/>
</dbReference>
<keyword evidence="1" id="KW-0106">Calcium</keyword>
<dbReference type="EMBL" id="HBKO01023621">
    <property type="protein sequence ID" value="CAE2228287.1"/>
    <property type="molecule type" value="Transcribed_RNA"/>
</dbReference>
<dbReference type="InterPro" id="IPR011992">
    <property type="entry name" value="EF-hand-dom_pair"/>
</dbReference>
<gene>
    <name evidence="3" type="ORF">CPOL0286_LOCUS10667</name>
</gene>
<dbReference type="Gene3D" id="1.10.238.10">
    <property type="entry name" value="EF-hand"/>
    <property type="match status" value="1"/>
</dbReference>
<evidence type="ECO:0000313" key="3">
    <source>
        <dbReference type="EMBL" id="CAE2228287.1"/>
    </source>
</evidence>
<dbReference type="PROSITE" id="PS00018">
    <property type="entry name" value="EF_HAND_1"/>
    <property type="match status" value="1"/>
</dbReference>
<keyword evidence="2" id="KW-0732">Signal</keyword>
<reference evidence="3" key="1">
    <citation type="submission" date="2021-01" db="EMBL/GenBank/DDBJ databases">
        <authorList>
            <person name="Corre E."/>
            <person name="Pelletier E."/>
            <person name="Niang G."/>
            <person name="Scheremetjew M."/>
            <person name="Finn R."/>
            <person name="Kale V."/>
            <person name="Holt S."/>
            <person name="Cochrane G."/>
            <person name="Meng A."/>
            <person name="Brown T."/>
            <person name="Cohen L."/>
        </authorList>
    </citation>
    <scope>NUCLEOTIDE SEQUENCE</scope>
    <source>
        <strain evidence="3">UIO037</strain>
    </source>
</reference>
<protein>
    <recommendedName>
        <fullName evidence="4">EF-hand domain-containing protein</fullName>
    </recommendedName>
</protein>
<feature type="chain" id="PRO_5031353096" description="EF-hand domain-containing protein" evidence="2">
    <location>
        <begin position="27"/>
        <end position="116"/>
    </location>
</feature>
<name>A0A7S4ML16_9EUKA</name>
<proteinExistence type="predicted"/>
<dbReference type="AlphaFoldDB" id="A0A7S4ML16"/>
<organism evidence="3">
    <name type="scientific">Prymnesium polylepis</name>
    <dbReference type="NCBI Taxonomy" id="72548"/>
    <lineage>
        <taxon>Eukaryota</taxon>
        <taxon>Haptista</taxon>
        <taxon>Haptophyta</taxon>
        <taxon>Prymnesiophyceae</taxon>
        <taxon>Prymnesiales</taxon>
        <taxon>Prymnesiaceae</taxon>
        <taxon>Prymnesium</taxon>
    </lineage>
</organism>
<evidence type="ECO:0000256" key="2">
    <source>
        <dbReference type="SAM" id="SignalP"/>
    </source>
</evidence>
<accession>A0A7S4ML16</accession>
<evidence type="ECO:0000256" key="1">
    <source>
        <dbReference type="ARBA" id="ARBA00022837"/>
    </source>
</evidence>
<feature type="signal peptide" evidence="2">
    <location>
        <begin position="1"/>
        <end position="26"/>
    </location>
</feature>